<gene>
    <name evidence="1" type="ORF">QFC20_005359</name>
</gene>
<sequence length="309" mass="33422">MTSDSPNILLFGVGSIGSVYAAIFVLSERCNVHLVARSNYDVLKDRGLKLVSPKFGNHDALQFDGVYRTCEEAAASGTKFNYTEKTSIVLFQNGVGAEEPLHASFPSTPIISACVWTGAKVLDVGEVEQFNTEGLTIGVDYAAQIDRKTQDDALKLFVDVLKAGGSDVKVTDDIQSERWVKVIWNACWNAVTTATQLRTNRFLGASPHALTLSRAIMAEVAAVARAKGLTVPEGTEEGLIVKCTSVKEGLPSSMMFDYLAGRPMEVEVILGTPLREGLRLGVPVPSLTAMYSIVKALDWKNAHPEEAKI</sequence>
<evidence type="ECO:0000313" key="1">
    <source>
        <dbReference type="EMBL" id="KAJ9100870.1"/>
    </source>
</evidence>
<name>A0ACC2VN68_9TREE</name>
<proteinExistence type="predicted"/>
<keyword evidence="2" id="KW-1185">Reference proteome</keyword>
<organism evidence="1 2">
    <name type="scientific">Naganishia adeliensis</name>
    <dbReference type="NCBI Taxonomy" id="92952"/>
    <lineage>
        <taxon>Eukaryota</taxon>
        <taxon>Fungi</taxon>
        <taxon>Dikarya</taxon>
        <taxon>Basidiomycota</taxon>
        <taxon>Agaricomycotina</taxon>
        <taxon>Tremellomycetes</taxon>
        <taxon>Filobasidiales</taxon>
        <taxon>Filobasidiaceae</taxon>
        <taxon>Naganishia</taxon>
    </lineage>
</organism>
<dbReference type="EMBL" id="JASBWS010000073">
    <property type="protein sequence ID" value="KAJ9100870.1"/>
    <property type="molecule type" value="Genomic_DNA"/>
</dbReference>
<dbReference type="Proteomes" id="UP001230649">
    <property type="component" value="Unassembled WGS sequence"/>
</dbReference>
<protein>
    <submittedName>
        <fullName evidence="1">Uncharacterized protein</fullName>
    </submittedName>
</protein>
<comment type="caution">
    <text evidence="1">The sequence shown here is derived from an EMBL/GenBank/DDBJ whole genome shotgun (WGS) entry which is preliminary data.</text>
</comment>
<accession>A0ACC2VN68</accession>
<evidence type="ECO:0000313" key="2">
    <source>
        <dbReference type="Proteomes" id="UP001230649"/>
    </source>
</evidence>
<reference evidence="1" key="1">
    <citation type="submission" date="2023-04" db="EMBL/GenBank/DDBJ databases">
        <title>Draft Genome sequencing of Naganishia species isolated from polar environments using Oxford Nanopore Technology.</title>
        <authorList>
            <person name="Leo P."/>
            <person name="Venkateswaran K."/>
        </authorList>
    </citation>
    <scope>NUCLEOTIDE SEQUENCE</scope>
    <source>
        <strain evidence="1">MNA-CCFEE 5262</strain>
    </source>
</reference>